<gene>
    <name evidence="2" type="ORF">EEX84_15350</name>
</gene>
<proteinExistence type="predicted"/>
<evidence type="ECO:0000313" key="2">
    <source>
        <dbReference type="EMBL" id="RNF38300.1"/>
    </source>
</evidence>
<reference evidence="2 3" key="1">
    <citation type="journal article" date="2018" name="Int. J. Syst. Evol. Microbiol.">
        <title>Planococcus salinus sp. nov., a moderately halophilic bacterium isolated from a saline-alkali soil.</title>
        <authorList>
            <person name="Gan L."/>
        </authorList>
    </citation>
    <scope>NUCLEOTIDE SEQUENCE [LARGE SCALE GENOMIC DNA]</scope>
    <source>
        <strain evidence="2 3">LCB217</strain>
    </source>
</reference>
<evidence type="ECO:0000313" key="3">
    <source>
        <dbReference type="Proteomes" id="UP000275473"/>
    </source>
</evidence>
<dbReference type="EMBL" id="RIAX01000017">
    <property type="protein sequence ID" value="RNF38300.1"/>
    <property type="molecule type" value="Genomic_DNA"/>
</dbReference>
<evidence type="ECO:0000256" key="1">
    <source>
        <dbReference type="SAM" id="MobiDB-lite"/>
    </source>
</evidence>
<protein>
    <submittedName>
        <fullName evidence="2">Uncharacterized protein</fullName>
    </submittedName>
</protein>
<feature type="region of interest" description="Disordered" evidence="1">
    <location>
        <begin position="1"/>
        <end position="30"/>
    </location>
</feature>
<organism evidence="2 3">
    <name type="scientific">Planococcus salinus</name>
    <dbReference type="NCBI Taxonomy" id="1848460"/>
    <lineage>
        <taxon>Bacteria</taxon>
        <taxon>Bacillati</taxon>
        <taxon>Bacillota</taxon>
        <taxon>Bacilli</taxon>
        <taxon>Bacillales</taxon>
        <taxon>Caryophanaceae</taxon>
        <taxon>Planococcus</taxon>
    </lineage>
</organism>
<dbReference type="AlphaFoldDB" id="A0A3M8P4L9"/>
<keyword evidence="3" id="KW-1185">Reference proteome</keyword>
<dbReference type="Proteomes" id="UP000275473">
    <property type="component" value="Unassembled WGS sequence"/>
</dbReference>
<accession>A0A3M8P4L9</accession>
<feature type="compositionally biased region" description="Basic and acidic residues" evidence="1">
    <location>
        <begin position="9"/>
        <end position="28"/>
    </location>
</feature>
<sequence>MEQNSEDALGIKRSAEIHSGEVERDRVSSARAKCGRMEFGRRFATKQRSDAGARFLASGAVLRNIDYQLI</sequence>
<comment type="caution">
    <text evidence="2">The sequence shown here is derived from an EMBL/GenBank/DDBJ whole genome shotgun (WGS) entry which is preliminary data.</text>
</comment>
<name>A0A3M8P4L9_9BACL</name>